<feature type="transmembrane region" description="Helical" evidence="7">
    <location>
        <begin position="43"/>
        <end position="65"/>
    </location>
</feature>
<proteinExistence type="inferred from homology"/>
<evidence type="ECO:0000256" key="2">
    <source>
        <dbReference type="ARBA" id="ARBA00006464"/>
    </source>
</evidence>
<dbReference type="Proteomes" id="UP001374893">
    <property type="component" value="Chromosome"/>
</dbReference>
<evidence type="ECO:0000256" key="5">
    <source>
        <dbReference type="ARBA" id="ARBA00022989"/>
    </source>
</evidence>
<keyword evidence="10" id="KW-1185">Reference proteome</keyword>
<dbReference type="InterPro" id="IPR017475">
    <property type="entry name" value="EPS_sugar_tfrase"/>
</dbReference>
<dbReference type="Pfam" id="PF13727">
    <property type="entry name" value="CoA_binding_3"/>
    <property type="match status" value="1"/>
</dbReference>
<evidence type="ECO:0000256" key="4">
    <source>
        <dbReference type="ARBA" id="ARBA00022692"/>
    </source>
</evidence>
<protein>
    <submittedName>
        <fullName evidence="9">UDP-phosphate galactose phosphotransferase</fullName>
    </submittedName>
</protein>
<comment type="subcellular location">
    <subcellularLocation>
        <location evidence="1">Membrane</location>
        <topology evidence="1">Multi-pass membrane protein</topology>
    </subcellularLocation>
</comment>
<organism evidence="9 10">
    <name type="scientific">Haloferula helveola</name>
    <dbReference type="NCBI Taxonomy" id="490095"/>
    <lineage>
        <taxon>Bacteria</taxon>
        <taxon>Pseudomonadati</taxon>
        <taxon>Verrucomicrobiota</taxon>
        <taxon>Verrucomicrobiia</taxon>
        <taxon>Verrucomicrobiales</taxon>
        <taxon>Verrucomicrobiaceae</taxon>
        <taxon>Haloferula</taxon>
    </lineage>
</organism>
<dbReference type="InterPro" id="IPR003362">
    <property type="entry name" value="Bact_transf"/>
</dbReference>
<keyword evidence="4 7" id="KW-0812">Transmembrane</keyword>
<accession>A0ABN6H3U8</accession>
<evidence type="ECO:0000256" key="1">
    <source>
        <dbReference type="ARBA" id="ARBA00004141"/>
    </source>
</evidence>
<evidence type="ECO:0000313" key="10">
    <source>
        <dbReference type="Proteomes" id="UP001374893"/>
    </source>
</evidence>
<evidence type="ECO:0000259" key="8">
    <source>
        <dbReference type="Pfam" id="PF02397"/>
    </source>
</evidence>
<evidence type="ECO:0000256" key="3">
    <source>
        <dbReference type="ARBA" id="ARBA00022679"/>
    </source>
</evidence>
<dbReference type="PANTHER" id="PTHR30576">
    <property type="entry name" value="COLANIC BIOSYNTHESIS UDP-GLUCOSE LIPID CARRIER TRANSFERASE"/>
    <property type="match status" value="1"/>
</dbReference>
<keyword evidence="6 7" id="KW-0472">Membrane</keyword>
<evidence type="ECO:0000256" key="6">
    <source>
        <dbReference type="ARBA" id="ARBA00023136"/>
    </source>
</evidence>
<dbReference type="EMBL" id="AP024702">
    <property type="protein sequence ID" value="BCX48331.1"/>
    <property type="molecule type" value="Genomic_DNA"/>
</dbReference>
<feature type="domain" description="Bacterial sugar transferase" evidence="8">
    <location>
        <begin position="258"/>
        <end position="449"/>
    </location>
</feature>
<reference evidence="9 10" key="1">
    <citation type="submission" date="2021-06" db="EMBL/GenBank/DDBJ databases">
        <title>Complete genome of Haloferula helveola possessing various polysaccharide degrading enzymes.</title>
        <authorList>
            <person name="Takami H."/>
            <person name="Huang C."/>
            <person name="Hamasaki K."/>
        </authorList>
    </citation>
    <scope>NUCLEOTIDE SEQUENCE [LARGE SCALE GENOMIC DNA]</scope>
    <source>
        <strain evidence="9 10">CN-1</strain>
    </source>
</reference>
<keyword evidence="5 7" id="KW-1133">Transmembrane helix</keyword>
<evidence type="ECO:0000256" key="7">
    <source>
        <dbReference type="SAM" id="Phobius"/>
    </source>
</evidence>
<name>A0ABN6H3U8_9BACT</name>
<feature type="transmembrane region" description="Helical" evidence="7">
    <location>
        <begin position="101"/>
        <end position="118"/>
    </location>
</feature>
<feature type="transmembrane region" description="Helical" evidence="7">
    <location>
        <begin position="77"/>
        <end position="95"/>
    </location>
</feature>
<dbReference type="NCBIfam" id="TIGR03025">
    <property type="entry name" value="EPS_sugtrans"/>
    <property type="match status" value="1"/>
</dbReference>
<dbReference type="Pfam" id="PF02397">
    <property type="entry name" value="Bac_transf"/>
    <property type="match status" value="1"/>
</dbReference>
<comment type="similarity">
    <text evidence="2">Belongs to the bacterial sugar transferase family.</text>
</comment>
<feature type="transmembrane region" description="Helical" evidence="7">
    <location>
        <begin position="264"/>
        <end position="284"/>
    </location>
</feature>
<sequence>MLQLVDAALVWASFYLADFVRNPLRELIGQQPVETGNLAEMTWVLYVAVPFTPLVLEFLGFYRRLRSKTFGSSFSQLIRGLLIMALMLGMLAVFARLPDTSRLILGLGGFFVLLLLLARDRMVTAHLKHRGIRQDLKERVLIAASADDVDAFLDELDPEAVEAMNIVGEFDLDTQSVGDLYDILKESSVERVIISAGDIGFAKVAECVEACELQGVETWVAASFMRTQVARPTFDVIGDKPMLVLRSTPDLSWELAVKSVFDRVGAFVLILLTFPLWVFAWVGIRIASPGPAFFFQKRAGKYGKPFRMWKFRTMVPNAEEMLKQIKEDHGNQMEGPVFKLENDPRIFKFGAILRKLSIDEFPQLINVLMGDMSLVGPRPLPLYEVEAFQKSEHRRRLSVKPGITCEWQAGGRNTITSFEQWVEMDLRYIDNWSLWLDIKLLLKTIPAVLFGKGAK</sequence>
<evidence type="ECO:0000313" key="9">
    <source>
        <dbReference type="EMBL" id="BCX48331.1"/>
    </source>
</evidence>
<keyword evidence="3" id="KW-0808">Transferase</keyword>
<gene>
    <name evidence="9" type="ORF">HAHE_22390</name>
</gene>
<dbReference type="PANTHER" id="PTHR30576:SF10">
    <property type="entry name" value="SLL5057 PROTEIN"/>
    <property type="match status" value="1"/>
</dbReference>